<evidence type="ECO:0000313" key="3">
    <source>
        <dbReference type="EMBL" id="SVB15070.1"/>
    </source>
</evidence>
<evidence type="ECO:0000259" key="1">
    <source>
        <dbReference type="Pfam" id="PF01408"/>
    </source>
</evidence>
<dbReference type="InterPro" id="IPR004104">
    <property type="entry name" value="Gfo/Idh/MocA-like_OxRdtase_C"/>
</dbReference>
<protein>
    <recommendedName>
        <fullName evidence="4">Gfo/Idh/MocA-like oxidoreductase N-terminal domain-containing protein</fullName>
    </recommendedName>
</protein>
<dbReference type="AlphaFoldDB" id="A0A382BMM3"/>
<name>A0A382BMM3_9ZZZZ</name>
<sequence length="321" mass="35791">MTIRYGIIGTGMMGCEHIRNLVAMENVDITAVADPSEKPRRWASKVCGDRFSPRIHNNYQDILDADDVDAIVIASPNFTHIDVMRDVFKTDKHVMLENPMCTTLADAQEVNASAKTHKGIVWLGLEYRYMAPISALLEHLPAVGEIKMCAIREHRFPFLKKVKNWNRFNRNTGGTLVEKCCHFFDLMNQVVPGEPIRVLASGAQSVNHLDEAYDGEVPDILDNAYVIIEYDSGARAMLDLCMFAEGSRHEQLLTITGDTGKLETTVPGNDLYISKRVGRTCETVPIGLDPKVKEVGLHHGASFLEHLEFTEAIRSGKPPTV</sequence>
<dbReference type="SUPFAM" id="SSF55347">
    <property type="entry name" value="Glyceraldehyde-3-phosphate dehydrogenase-like, C-terminal domain"/>
    <property type="match status" value="1"/>
</dbReference>
<feature type="domain" description="Gfo/Idh/MocA-like oxidoreductase C-terminal" evidence="2">
    <location>
        <begin position="144"/>
        <end position="321"/>
    </location>
</feature>
<dbReference type="Pfam" id="PF02894">
    <property type="entry name" value="GFO_IDH_MocA_C"/>
    <property type="match status" value="1"/>
</dbReference>
<reference evidence="3" key="1">
    <citation type="submission" date="2018-05" db="EMBL/GenBank/DDBJ databases">
        <authorList>
            <person name="Lanie J.A."/>
            <person name="Ng W.-L."/>
            <person name="Kazmierczak K.M."/>
            <person name="Andrzejewski T.M."/>
            <person name="Davidsen T.M."/>
            <person name="Wayne K.J."/>
            <person name="Tettelin H."/>
            <person name="Glass J.I."/>
            <person name="Rusch D."/>
            <person name="Podicherti R."/>
            <person name="Tsui H.-C.T."/>
            <person name="Winkler M.E."/>
        </authorList>
    </citation>
    <scope>NUCLEOTIDE SEQUENCE</scope>
</reference>
<dbReference type="EMBL" id="UINC01030526">
    <property type="protein sequence ID" value="SVB15070.1"/>
    <property type="molecule type" value="Genomic_DNA"/>
</dbReference>
<dbReference type="Pfam" id="PF01408">
    <property type="entry name" value="GFO_IDH_MocA"/>
    <property type="match status" value="1"/>
</dbReference>
<dbReference type="Gene3D" id="3.40.50.720">
    <property type="entry name" value="NAD(P)-binding Rossmann-like Domain"/>
    <property type="match status" value="1"/>
</dbReference>
<dbReference type="PROSITE" id="PS51257">
    <property type="entry name" value="PROKAR_LIPOPROTEIN"/>
    <property type="match status" value="1"/>
</dbReference>
<dbReference type="Gene3D" id="3.30.360.10">
    <property type="entry name" value="Dihydrodipicolinate Reductase, domain 2"/>
    <property type="match status" value="1"/>
</dbReference>
<evidence type="ECO:0008006" key="4">
    <source>
        <dbReference type="Google" id="ProtNLM"/>
    </source>
</evidence>
<gene>
    <name evidence="3" type="ORF">METZ01_LOCUS167924</name>
</gene>
<evidence type="ECO:0000259" key="2">
    <source>
        <dbReference type="Pfam" id="PF02894"/>
    </source>
</evidence>
<dbReference type="SUPFAM" id="SSF51735">
    <property type="entry name" value="NAD(P)-binding Rossmann-fold domains"/>
    <property type="match status" value="1"/>
</dbReference>
<feature type="non-terminal residue" evidence="3">
    <location>
        <position position="321"/>
    </location>
</feature>
<proteinExistence type="predicted"/>
<dbReference type="PANTHER" id="PTHR43593">
    <property type="match status" value="1"/>
</dbReference>
<dbReference type="InterPro" id="IPR036291">
    <property type="entry name" value="NAD(P)-bd_dom_sf"/>
</dbReference>
<dbReference type="PANTHER" id="PTHR43593:SF1">
    <property type="entry name" value="INOSITOL 2-DEHYDROGENASE"/>
    <property type="match status" value="1"/>
</dbReference>
<accession>A0A382BMM3</accession>
<organism evidence="3">
    <name type="scientific">marine metagenome</name>
    <dbReference type="NCBI Taxonomy" id="408172"/>
    <lineage>
        <taxon>unclassified sequences</taxon>
        <taxon>metagenomes</taxon>
        <taxon>ecological metagenomes</taxon>
    </lineage>
</organism>
<feature type="domain" description="Gfo/Idh/MocA-like oxidoreductase N-terminal" evidence="1">
    <location>
        <begin position="3"/>
        <end position="124"/>
    </location>
</feature>
<dbReference type="InterPro" id="IPR000683">
    <property type="entry name" value="Gfo/Idh/MocA-like_OxRdtase_N"/>
</dbReference>
<dbReference type="InterPro" id="IPR050424">
    <property type="entry name" value="Gfo-Idh-MocA_inositol_DH"/>
</dbReference>
<dbReference type="GO" id="GO:0000166">
    <property type="term" value="F:nucleotide binding"/>
    <property type="evidence" value="ECO:0007669"/>
    <property type="project" value="InterPro"/>
</dbReference>